<dbReference type="EMBL" id="QFRI01000001">
    <property type="protein sequence ID" value="PWH83343.1"/>
    <property type="molecule type" value="Genomic_DNA"/>
</dbReference>
<evidence type="ECO:0000313" key="2">
    <source>
        <dbReference type="Proteomes" id="UP000245375"/>
    </source>
</evidence>
<gene>
    <name evidence="1" type="ORF">DIS18_01970</name>
</gene>
<dbReference type="AlphaFoldDB" id="A0A2U2X6G2"/>
<dbReference type="Proteomes" id="UP000245375">
    <property type="component" value="Unassembled WGS sequence"/>
</dbReference>
<organism evidence="1 2">
    <name type="scientific">Algibacter marinivivus</name>
    <dbReference type="NCBI Taxonomy" id="2100723"/>
    <lineage>
        <taxon>Bacteria</taxon>
        <taxon>Pseudomonadati</taxon>
        <taxon>Bacteroidota</taxon>
        <taxon>Flavobacteriia</taxon>
        <taxon>Flavobacteriales</taxon>
        <taxon>Flavobacteriaceae</taxon>
        <taxon>Algibacter</taxon>
    </lineage>
</organism>
<sequence>MEFHRSFIRFGKKLIAKVSHTLSMKKNIFTVLLLCLSYYYSFSQVGIGTTTPTAELEIQTSDVGDPLLDIPALEINPQTTNVPTGSTTGQISVIGDKLYMYDGTRNKWLSIETTKLHYGRGGNRNNEVLRYVGDFGNQNSSALMPFDGTIVHITARARGGLANKDFSVEIRNGNAIVGTATTYSLASSEFIDTTTNTNFSAGDYIISRIANTPTTATVQDLIVTIWVKWRQ</sequence>
<reference evidence="2" key="1">
    <citation type="submission" date="2018-05" db="EMBL/GenBank/DDBJ databases">
        <title>Algibacter marinivivus sp. nov., isolated from sample around a algae.</title>
        <authorList>
            <person name="Lu D."/>
        </authorList>
    </citation>
    <scope>NUCLEOTIDE SEQUENCE [LARGE SCALE GENOMIC DNA]</scope>
    <source>
        <strain evidence="2">ZY111</strain>
    </source>
</reference>
<keyword evidence="2" id="KW-1185">Reference proteome</keyword>
<reference evidence="2" key="3">
    <citation type="submission" date="2018-05" db="EMBL/GenBank/DDBJ databases">
        <authorList>
            <person name="Lu D."/>
        </authorList>
    </citation>
    <scope>NUCLEOTIDE SEQUENCE [LARGE SCALE GENOMIC DNA]</scope>
    <source>
        <strain evidence="2">ZY111</strain>
    </source>
</reference>
<protein>
    <submittedName>
        <fullName evidence="1">Uncharacterized protein</fullName>
    </submittedName>
</protein>
<proteinExistence type="predicted"/>
<comment type="caution">
    <text evidence="1">The sequence shown here is derived from an EMBL/GenBank/DDBJ whole genome shotgun (WGS) entry which is preliminary data.</text>
</comment>
<accession>A0A2U2X6G2</accession>
<name>A0A2U2X6G2_9FLAO</name>
<evidence type="ECO:0000313" key="1">
    <source>
        <dbReference type="EMBL" id="PWH83343.1"/>
    </source>
</evidence>
<reference evidence="1 2" key="2">
    <citation type="submission" date="2018-05" db="EMBL/GenBank/DDBJ databases">
        <title>Algibacter marinivivus sp. nov., isolated from sample around a algae.</title>
        <authorList>
            <person name="Zhong X."/>
        </authorList>
    </citation>
    <scope>NUCLEOTIDE SEQUENCE [LARGE SCALE GENOMIC DNA]</scope>
    <source>
        <strain evidence="1 2">ZY111</strain>
    </source>
</reference>